<dbReference type="RefSeq" id="WP_099035237.1">
    <property type="nucleotide sequence ID" value="NZ_BMGJ01000010.1"/>
</dbReference>
<comment type="similarity">
    <text evidence="1">Belongs to the HipA Ser/Thr kinase family.</text>
</comment>
<evidence type="ECO:0008006" key="8">
    <source>
        <dbReference type="Google" id="ProtNLM"/>
    </source>
</evidence>
<feature type="domain" description="HipA N-terminal subdomain 1" evidence="5">
    <location>
        <begin position="11"/>
        <end position="105"/>
    </location>
</feature>
<evidence type="ECO:0000313" key="6">
    <source>
        <dbReference type="EMBL" id="GGD69565.1"/>
    </source>
</evidence>
<dbReference type="Pfam" id="PF13657">
    <property type="entry name" value="Couple_hipA"/>
    <property type="match status" value="1"/>
</dbReference>
<protein>
    <recommendedName>
        <fullName evidence="8">HipA protein</fullName>
    </recommendedName>
</protein>
<sequence length="439" mass="48476">MTGSKSRPQISVYAGKRQVGSLIFEQPKICLFEYTASWIAEGYPVSPHMPFEGEIPANTVVNFIRNLFPEGSAFELLLESEHLSKNNLYAILTAIGRDTAGALTFGTGQRPQTALREVTDSELTKRLDGNTDVALWDGKFRLSVAGVQNKLNVYVDAHGALFLADGKYASTHLLKFASPDYPSVVINELYCMTLAGAVGLTVPKVSVRNFGTHSALLVQRFDRRVTGQGVDKRHMIDGCQALDFPPEYKYEQNFGSGRDVAHIRDGVSLARLFAFAKITSVPAVTTQSIIDWVLFNLIIGNSDAHGKNISFFVTASGGLSITPFYDLVSVVFEASQQPKLDTGLAMAIGDNFDINKTTAYDLLSMAEDAQIKFSLLKRRLDSLALRCRNQARRLDMSGHQLSKEQNAQVEALSQLVVQRCDYLLEQSRQFALVRRAAFD</sequence>
<dbReference type="InterPro" id="IPR012893">
    <property type="entry name" value="HipA-like_C"/>
</dbReference>
<dbReference type="Pfam" id="PF07804">
    <property type="entry name" value="HipA_C"/>
    <property type="match status" value="1"/>
</dbReference>
<dbReference type="Proteomes" id="UP000614272">
    <property type="component" value="Unassembled WGS sequence"/>
</dbReference>
<dbReference type="PANTHER" id="PTHR37419:SF1">
    <property type="entry name" value="SERINE_THREONINE-PROTEIN KINASE TOXIN HIPA"/>
    <property type="match status" value="1"/>
</dbReference>
<evidence type="ECO:0000256" key="2">
    <source>
        <dbReference type="ARBA" id="ARBA00022679"/>
    </source>
</evidence>
<evidence type="ECO:0000259" key="4">
    <source>
        <dbReference type="Pfam" id="PF07804"/>
    </source>
</evidence>
<proteinExistence type="inferred from homology"/>
<dbReference type="InterPro" id="IPR052028">
    <property type="entry name" value="HipA_Ser/Thr_kinase"/>
</dbReference>
<dbReference type="InterPro" id="IPR017508">
    <property type="entry name" value="HipA_N1"/>
</dbReference>
<evidence type="ECO:0000256" key="3">
    <source>
        <dbReference type="ARBA" id="ARBA00022777"/>
    </source>
</evidence>
<organism evidence="6 7">
    <name type="scientific">Lacimicrobium alkaliphilum</name>
    <dbReference type="NCBI Taxonomy" id="1526571"/>
    <lineage>
        <taxon>Bacteria</taxon>
        <taxon>Pseudomonadati</taxon>
        <taxon>Pseudomonadota</taxon>
        <taxon>Gammaproteobacteria</taxon>
        <taxon>Alteromonadales</taxon>
        <taxon>Alteromonadaceae</taxon>
        <taxon>Lacimicrobium</taxon>
    </lineage>
</organism>
<keyword evidence="7" id="KW-1185">Reference proteome</keyword>
<accession>A0ABQ1RK17</accession>
<dbReference type="PANTHER" id="PTHR37419">
    <property type="entry name" value="SERINE/THREONINE-PROTEIN KINASE TOXIN HIPA"/>
    <property type="match status" value="1"/>
</dbReference>
<gene>
    <name evidence="6" type="ORF">GCM10011357_25770</name>
</gene>
<name>A0ABQ1RK17_9ALTE</name>
<dbReference type="Gene3D" id="1.10.1070.20">
    <property type="match status" value="1"/>
</dbReference>
<evidence type="ECO:0000313" key="7">
    <source>
        <dbReference type="Proteomes" id="UP000614272"/>
    </source>
</evidence>
<comment type="caution">
    <text evidence="6">The sequence shown here is derived from an EMBL/GenBank/DDBJ whole genome shotgun (WGS) entry which is preliminary data.</text>
</comment>
<dbReference type="NCBIfam" id="TIGR03071">
    <property type="entry name" value="couple_hipA"/>
    <property type="match status" value="1"/>
</dbReference>
<feature type="domain" description="HipA-like C-terminal" evidence="4">
    <location>
        <begin position="142"/>
        <end position="382"/>
    </location>
</feature>
<keyword evidence="2" id="KW-0808">Transferase</keyword>
<reference evidence="7" key="1">
    <citation type="journal article" date="2019" name="Int. J. Syst. Evol. Microbiol.">
        <title>The Global Catalogue of Microorganisms (GCM) 10K type strain sequencing project: providing services to taxonomists for standard genome sequencing and annotation.</title>
        <authorList>
            <consortium name="The Broad Institute Genomics Platform"/>
            <consortium name="The Broad Institute Genome Sequencing Center for Infectious Disease"/>
            <person name="Wu L."/>
            <person name="Ma J."/>
        </authorList>
    </citation>
    <scope>NUCLEOTIDE SEQUENCE [LARGE SCALE GENOMIC DNA]</scope>
    <source>
        <strain evidence="7">CGMCC 1.12923</strain>
    </source>
</reference>
<evidence type="ECO:0000259" key="5">
    <source>
        <dbReference type="Pfam" id="PF13657"/>
    </source>
</evidence>
<keyword evidence="3" id="KW-0418">Kinase</keyword>
<dbReference type="EMBL" id="BMGJ01000010">
    <property type="protein sequence ID" value="GGD69565.1"/>
    <property type="molecule type" value="Genomic_DNA"/>
</dbReference>
<evidence type="ECO:0000256" key="1">
    <source>
        <dbReference type="ARBA" id="ARBA00010164"/>
    </source>
</evidence>